<accession>A0A9Q0LXX4</accession>
<dbReference type="PANTHER" id="PTHR24060">
    <property type="entry name" value="METABOTROPIC GLUTAMATE RECEPTOR"/>
    <property type="match status" value="1"/>
</dbReference>
<evidence type="ECO:0000313" key="16">
    <source>
        <dbReference type="Proteomes" id="UP001142055"/>
    </source>
</evidence>
<dbReference type="InterPro" id="IPR011500">
    <property type="entry name" value="GPCR_3_9-Cys_dom"/>
</dbReference>
<feature type="region of interest" description="Disordered" evidence="12">
    <location>
        <begin position="1102"/>
        <end position="1126"/>
    </location>
</feature>
<dbReference type="InterPro" id="IPR028082">
    <property type="entry name" value="Peripla_BP_I"/>
</dbReference>
<dbReference type="PROSITE" id="PS50259">
    <property type="entry name" value="G_PROTEIN_RECEP_F3_4"/>
    <property type="match status" value="1"/>
</dbReference>
<evidence type="ECO:0000256" key="11">
    <source>
        <dbReference type="ARBA" id="ARBA00054813"/>
    </source>
</evidence>
<feature type="region of interest" description="Disordered" evidence="12">
    <location>
        <begin position="1"/>
        <end position="40"/>
    </location>
</feature>
<keyword evidence="4 13" id="KW-0812">Transmembrane</keyword>
<evidence type="ECO:0000256" key="4">
    <source>
        <dbReference type="ARBA" id="ARBA00022692"/>
    </source>
</evidence>
<feature type="transmembrane region" description="Helical" evidence="13">
    <location>
        <begin position="784"/>
        <end position="805"/>
    </location>
</feature>
<evidence type="ECO:0000256" key="2">
    <source>
        <dbReference type="ARBA" id="ARBA00007242"/>
    </source>
</evidence>
<keyword evidence="6" id="KW-0297">G-protein coupled receptor</keyword>
<dbReference type="InterPro" id="IPR000337">
    <property type="entry name" value="GPCR_3"/>
</dbReference>
<dbReference type="InterPro" id="IPR017978">
    <property type="entry name" value="GPCR_3_C"/>
</dbReference>
<evidence type="ECO:0000256" key="3">
    <source>
        <dbReference type="ARBA" id="ARBA00022475"/>
    </source>
</evidence>
<feature type="transmembrane region" description="Helical" evidence="13">
    <location>
        <begin position="833"/>
        <end position="852"/>
    </location>
</feature>
<evidence type="ECO:0000313" key="15">
    <source>
        <dbReference type="EMBL" id="KAJ6215640.1"/>
    </source>
</evidence>
<dbReference type="OMA" id="MNATFIW"/>
<comment type="subcellular location">
    <subcellularLocation>
        <location evidence="1">Cell membrane</location>
        <topology evidence="1">Multi-pass membrane protein</topology>
    </subcellularLocation>
</comment>
<proteinExistence type="inferred from homology"/>
<dbReference type="CDD" id="cd15934">
    <property type="entry name" value="7tmC_mGluRs_group2_3"/>
    <property type="match status" value="1"/>
</dbReference>
<feature type="compositionally biased region" description="Low complexity" evidence="12">
    <location>
        <begin position="11"/>
        <end position="32"/>
    </location>
</feature>
<keyword evidence="5 13" id="KW-1133">Transmembrane helix</keyword>
<dbReference type="InterPro" id="IPR038550">
    <property type="entry name" value="GPCR_3_9-Cys_sf"/>
</dbReference>
<dbReference type="PRINTS" id="PR00593">
    <property type="entry name" value="MTABOTROPICR"/>
</dbReference>
<keyword evidence="10" id="KW-0807">Transducer</keyword>
<evidence type="ECO:0000256" key="8">
    <source>
        <dbReference type="ARBA" id="ARBA00023170"/>
    </source>
</evidence>
<dbReference type="InterPro" id="IPR050726">
    <property type="entry name" value="mGluR"/>
</dbReference>
<dbReference type="FunFam" id="3.40.50.2300:FF:000145">
    <property type="entry name" value="Glutamate receptor, metabotropic"/>
    <property type="match status" value="1"/>
</dbReference>
<dbReference type="FunFam" id="2.10.50.30:FF:000001">
    <property type="entry name" value="metabotropic glutamate receptor 1"/>
    <property type="match status" value="1"/>
</dbReference>
<feature type="transmembrane region" description="Helical" evidence="13">
    <location>
        <begin position="710"/>
        <end position="730"/>
    </location>
</feature>
<feature type="transmembrane region" description="Helical" evidence="13">
    <location>
        <begin position="671"/>
        <end position="698"/>
    </location>
</feature>
<dbReference type="EMBL" id="JAPWDV010000004">
    <property type="protein sequence ID" value="KAJ6215640.1"/>
    <property type="molecule type" value="Genomic_DNA"/>
</dbReference>
<dbReference type="AlphaFoldDB" id="A0A9Q0LXX4"/>
<dbReference type="SUPFAM" id="SSF53822">
    <property type="entry name" value="Periplasmic binding protein-like I"/>
    <property type="match status" value="1"/>
</dbReference>
<feature type="transmembrane region" description="Helical" evidence="13">
    <location>
        <begin position="742"/>
        <end position="763"/>
    </location>
</feature>
<sequence>MKRKIHSSKWPSSTILTTSTNSSSSPSSNTTLNDNGDQHQRYRCHNNRHYVQYNRNKLKTKIILTNSKTIGSSSYSSMLIMLLIVWFTINLINTNNNGIECTNKVTEPGDILLGGLFPIHQKGLNSTHCGPINKDRGIQRLEAMLFAIDKINRDPTLLGNIKLGAIILDTCSSDTYALNQSLEFIRASINTVEASAFECVDGSMPRSKYGWKHITGVVGGSYSEVSLQVANLLRLFKIPQVSYASTGTSLSDKSRYDFFARTVPPDTYQALALVDLVQLFNWSYVSLVSSEGQYGDSGMTAFLREAKKRSICIAMNEKVPQNADGAYFKSILQNLRTKPNARGVVLFLRAEDNRGLLEAAMQLNYSKYFSFIASDGWGKQDKLVLGVEEVAEGTITVELTTTGITEFDDYFGNLTQEHSRRNPWFREYWRDTFGCRLGDDYNPNHSLPYCDPSLRMNRHTGYVQESKVQFVVDAVYSFAYALNDAWKDLCQPNDGYCRRLKELDGENFYKNYLLNVSFIDLAGSEMKFDKHGDGLGRYNIFNFQRSPGTQQYYYKRVGEWSDSGLKLHMDQLFFGRTSDEHEDIMSVVTDSTGHERIIRIPQSICSKPCKVGQIKIIQQGDRCCWICTPCRPYEYVFNESLCVDCGEGRWPYPDKQSCYDLDLRYMKWDSLFSIIPIIISVVGMFLTAFTMLVFVRFSETPIVRATGRELSFILMCGLFVCFLNTFLLIAKPNIFTCALQRFGIGFGFAMMYAALLTKTNRIARIFDKARKTANRPSLISPRSQCFITLGLVMVQVFGTLVWFFLEPPGVRKYYPDGKRSEVILKCKVRDSTFLLSLVYNMLLITTCTLYAVKTRKIPENFNESKFIGFTMYTTCIIWLAFVPIYFGTGNNFEVQITTLSISISLSAYVTLFCLFFPRIYIILFHPEKNIRKLTMNSATYKKASSSVPTTSSNHEHVKLTVSEGDNKVYAATTSTTTTGSCVQSVMTSALVSVAAIELGGSSTIIPGGGNGGGVGVIANIQQSTIGGTSAAGGGGGNGTNGLTMINDIDDDDDNETADFVVNNSGGNSGPSTKASMASTIITETIGIGRPQQLKHSIVAHHSQSSTTETVAQDVQDGKNNVSLTSL</sequence>
<comment type="caution">
    <text evidence="15">The sequence shown here is derived from an EMBL/GenBank/DDBJ whole genome shotgun (WGS) entry which is preliminary data.</text>
</comment>
<feature type="domain" description="G-protein coupled receptors family 3 profile" evidence="14">
    <location>
        <begin position="672"/>
        <end position="938"/>
    </location>
</feature>
<feature type="transmembrane region" description="Helical" evidence="13">
    <location>
        <begin position="898"/>
        <end position="923"/>
    </location>
</feature>
<name>A0A9Q0LXX4_BLOTA</name>
<dbReference type="InterPro" id="IPR001828">
    <property type="entry name" value="ANF_lig-bd_rcpt"/>
</dbReference>
<reference evidence="15" key="1">
    <citation type="submission" date="2022-12" db="EMBL/GenBank/DDBJ databases">
        <title>Genome assemblies of Blomia tropicalis.</title>
        <authorList>
            <person name="Cui Y."/>
        </authorList>
    </citation>
    <scope>NUCLEOTIDE SEQUENCE</scope>
    <source>
        <tissue evidence="15">Adult mites</tissue>
    </source>
</reference>
<keyword evidence="7 13" id="KW-0472">Membrane</keyword>
<feature type="transmembrane region" description="Helical" evidence="13">
    <location>
        <begin position="69"/>
        <end position="89"/>
    </location>
</feature>
<evidence type="ECO:0000256" key="5">
    <source>
        <dbReference type="ARBA" id="ARBA00022989"/>
    </source>
</evidence>
<dbReference type="GO" id="GO:0004930">
    <property type="term" value="F:G protein-coupled receptor activity"/>
    <property type="evidence" value="ECO:0007669"/>
    <property type="project" value="UniProtKB-KW"/>
</dbReference>
<evidence type="ECO:0000256" key="1">
    <source>
        <dbReference type="ARBA" id="ARBA00004651"/>
    </source>
</evidence>
<dbReference type="Gene3D" id="3.40.50.2300">
    <property type="match status" value="2"/>
</dbReference>
<dbReference type="PRINTS" id="PR00248">
    <property type="entry name" value="GPCRMGR"/>
</dbReference>
<evidence type="ECO:0000256" key="12">
    <source>
        <dbReference type="SAM" id="MobiDB-lite"/>
    </source>
</evidence>
<dbReference type="Pfam" id="PF01094">
    <property type="entry name" value="ANF_receptor"/>
    <property type="match status" value="1"/>
</dbReference>
<dbReference type="Proteomes" id="UP001142055">
    <property type="component" value="Chromosome 4"/>
</dbReference>
<keyword evidence="3" id="KW-1003">Cell membrane</keyword>
<organism evidence="15 16">
    <name type="scientific">Blomia tropicalis</name>
    <name type="common">Mite</name>
    <dbReference type="NCBI Taxonomy" id="40697"/>
    <lineage>
        <taxon>Eukaryota</taxon>
        <taxon>Metazoa</taxon>
        <taxon>Ecdysozoa</taxon>
        <taxon>Arthropoda</taxon>
        <taxon>Chelicerata</taxon>
        <taxon>Arachnida</taxon>
        <taxon>Acari</taxon>
        <taxon>Acariformes</taxon>
        <taxon>Sarcoptiformes</taxon>
        <taxon>Astigmata</taxon>
        <taxon>Glycyphagoidea</taxon>
        <taxon>Echimyopodidae</taxon>
        <taxon>Blomia</taxon>
    </lineage>
</organism>
<dbReference type="InterPro" id="IPR000162">
    <property type="entry name" value="GPCR_3_mtglu_rcpt"/>
</dbReference>
<dbReference type="Pfam" id="PF07562">
    <property type="entry name" value="NCD3G"/>
    <property type="match status" value="1"/>
</dbReference>
<evidence type="ECO:0000256" key="10">
    <source>
        <dbReference type="ARBA" id="ARBA00023224"/>
    </source>
</evidence>
<dbReference type="Gene3D" id="2.10.50.30">
    <property type="entry name" value="GPCR, family 3, nine cysteines domain"/>
    <property type="match status" value="1"/>
</dbReference>
<evidence type="ECO:0000256" key="6">
    <source>
        <dbReference type="ARBA" id="ARBA00023040"/>
    </source>
</evidence>
<dbReference type="PROSITE" id="PS00981">
    <property type="entry name" value="G_PROTEIN_RECEP_F3_3"/>
    <property type="match status" value="1"/>
</dbReference>
<feature type="transmembrane region" description="Helical" evidence="13">
    <location>
        <begin position="864"/>
        <end position="886"/>
    </location>
</feature>
<dbReference type="InterPro" id="IPR017979">
    <property type="entry name" value="GPCR_3_CS"/>
</dbReference>
<comment type="similarity">
    <text evidence="2">Belongs to the G-protein coupled receptor 3 family.</text>
</comment>
<keyword evidence="16" id="KW-1185">Reference proteome</keyword>
<dbReference type="GO" id="GO:0005886">
    <property type="term" value="C:plasma membrane"/>
    <property type="evidence" value="ECO:0007669"/>
    <property type="project" value="UniProtKB-SubCell"/>
</dbReference>
<comment type="function">
    <text evidence="11">G-protein coupled receptor for glutamate. Ligand binding causes a conformation change that triggers signaling via guanine nucleotide-binding proteins (G proteins) and modulates the activity of down-stream effectors.</text>
</comment>
<evidence type="ECO:0000259" key="14">
    <source>
        <dbReference type="PROSITE" id="PS50259"/>
    </source>
</evidence>
<gene>
    <name evidence="15" type="ORF">RDWZM_010140</name>
</gene>
<evidence type="ECO:0000256" key="7">
    <source>
        <dbReference type="ARBA" id="ARBA00023136"/>
    </source>
</evidence>
<dbReference type="Pfam" id="PF00003">
    <property type="entry name" value="7tm_3"/>
    <property type="match status" value="1"/>
</dbReference>
<keyword evidence="9" id="KW-0325">Glycoprotein</keyword>
<keyword evidence="8" id="KW-0675">Receptor</keyword>
<evidence type="ECO:0000256" key="13">
    <source>
        <dbReference type="SAM" id="Phobius"/>
    </source>
</evidence>
<protein>
    <recommendedName>
        <fullName evidence="14">G-protein coupled receptors family 3 profile domain-containing protein</fullName>
    </recommendedName>
</protein>
<evidence type="ECO:0000256" key="9">
    <source>
        <dbReference type="ARBA" id="ARBA00023180"/>
    </source>
</evidence>